<sequence length="100" mass="11840">MKELSLALLEENWNDTSCNIDVIYQNLMNNIVSVVDKISPPQKKVISTRPGIRWFDAEVKLTQKQREKYYKIFKFTGNDQDFENYKLKQNLVVGLIRKKE</sequence>
<accession>A0ABD2MGE1</accession>
<gene>
    <name evidence="1" type="ORF">HHI36_009633</name>
</gene>
<comment type="caution">
    <text evidence="1">The sequence shown here is derived from an EMBL/GenBank/DDBJ whole genome shotgun (WGS) entry which is preliminary data.</text>
</comment>
<feature type="non-terminal residue" evidence="1">
    <location>
        <position position="100"/>
    </location>
</feature>
<dbReference type="AlphaFoldDB" id="A0ABD2MGE1"/>
<dbReference type="Proteomes" id="UP001516400">
    <property type="component" value="Unassembled WGS sequence"/>
</dbReference>
<name>A0ABD2MGE1_9CUCU</name>
<keyword evidence="2" id="KW-1185">Reference proteome</keyword>
<protein>
    <submittedName>
        <fullName evidence="1">Uncharacterized protein</fullName>
    </submittedName>
</protein>
<organism evidence="1 2">
    <name type="scientific">Cryptolaemus montrouzieri</name>
    <dbReference type="NCBI Taxonomy" id="559131"/>
    <lineage>
        <taxon>Eukaryota</taxon>
        <taxon>Metazoa</taxon>
        <taxon>Ecdysozoa</taxon>
        <taxon>Arthropoda</taxon>
        <taxon>Hexapoda</taxon>
        <taxon>Insecta</taxon>
        <taxon>Pterygota</taxon>
        <taxon>Neoptera</taxon>
        <taxon>Endopterygota</taxon>
        <taxon>Coleoptera</taxon>
        <taxon>Polyphaga</taxon>
        <taxon>Cucujiformia</taxon>
        <taxon>Coccinelloidea</taxon>
        <taxon>Coccinellidae</taxon>
        <taxon>Scymninae</taxon>
        <taxon>Scymnini</taxon>
        <taxon>Cryptolaemus</taxon>
    </lineage>
</organism>
<reference evidence="1 2" key="1">
    <citation type="journal article" date="2021" name="BMC Biol.">
        <title>Horizontally acquired antibacterial genes associated with adaptive radiation of ladybird beetles.</title>
        <authorList>
            <person name="Li H.S."/>
            <person name="Tang X.F."/>
            <person name="Huang Y.H."/>
            <person name="Xu Z.Y."/>
            <person name="Chen M.L."/>
            <person name="Du X.Y."/>
            <person name="Qiu B.Y."/>
            <person name="Chen P.T."/>
            <person name="Zhang W."/>
            <person name="Slipinski A."/>
            <person name="Escalona H.E."/>
            <person name="Waterhouse R.M."/>
            <person name="Zwick A."/>
            <person name="Pang H."/>
        </authorList>
    </citation>
    <scope>NUCLEOTIDE SEQUENCE [LARGE SCALE GENOMIC DNA]</scope>
    <source>
        <strain evidence="1">SYSU2018</strain>
    </source>
</reference>
<dbReference type="EMBL" id="JABFTP020000001">
    <property type="protein sequence ID" value="KAL3265429.1"/>
    <property type="molecule type" value="Genomic_DNA"/>
</dbReference>
<proteinExistence type="predicted"/>
<evidence type="ECO:0000313" key="2">
    <source>
        <dbReference type="Proteomes" id="UP001516400"/>
    </source>
</evidence>
<evidence type="ECO:0000313" key="1">
    <source>
        <dbReference type="EMBL" id="KAL3265429.1"/>
    </source>
</evidence>